<evidence type="ECO:0000313" key="5">
    <source>
        <dbReference type="EMBL" id="KXS14325.1"/>
    </source>
</evidence>
<dbReference type="InterPro" id="IPR001715">
    <property type="entry name" value="CH_dom"/>
</dbReference>
<dbReference type="GO" id="GO:0051639">
    <property type="term" value="P:actin filament network formation"/>
    <property type="evidence" value="ECO:0007669"/>
    <property type="project" value="TreeGrafter"/>
</dbReference>
<feature type="region of interest" description="Disordered" evidence="3">
    <location>
        <begin position="330"/>
        <end position="365"/>
    </location>
</feature>
<dbReference type="AlphaFoldDB" id="A0A139AD04"/>
<dbReference type="GO" id="GO:0005737">
    <property type="term" value="C:cytoplasm"/>
    <property type="evidence" value="ECO:0007669"/>
    <property type="project" value="TreeGrafter"/>
</dbReference>
<evidence type="ECO:0000313" key="6">
    <source>
        <dbReference type="Proteomes" id="UP000070544"/>
    </source>
</evidence>
<evidence type="ECO:0000256" key="3">
    <source>
        <dbReference type="SAM" id="MobiDB-lite"/>
    </source>
</evidence>
<dbReference type="GO" id="GO:0051015">
    <property type="term" value="F:actin filament binding"/>
    <property type="evidence" value="ECO:0007669"/>
    <property type="project" value="InterPro"/>
</dbReference>
<sequence length="365" mass="40128">MATSEVQIDAAALHAEVSAFAEHINNALSRVTALREKGYIPIKRDAQTGNFFEVLRDGVLLGHLLAAVKPGSLDPKSLRSNIDLVSYDALCSAGRGSSGSAENQEVAKTVFEVTANLNACLKAAKDSGIIVVNIGANDFLEKRVDLMLGLIWQLIRAHLLTNVNLTTHPELIRLLGPKESLTTLINVPSETILLRWFNYHLSRAGLKRRIQNFSKDIQDSELYIALLREICPPETRTKLTPLLDKAAGMSAFTDEQKIGRAEIVLEAAEVLESREFATARDIATGNARLNLAFTATLFNNHIGIHLPSEDESRELVEKCRMQERRIAELESAHKAETKDDPAALGTKLDKNKSSSTDQIRKSSVV</sequence>
<reference evidence="5 6" key="1">
    <citation type="journal article" date="2015" name="Genome Biol. Evol.">
        <title>Phylogenomic analyses indicate that early fungi evolved digesting cell walls of algal ancestors of land plants.</title>
        <authorList>
            <person name="Chang Y."/>
            <person name="Wang S."/>
            <person name="Sekimoto S."/>
            <person name="Aerts A.L."/>
            <person name="Choi C."/>
            <person name="Clum A."/>
            <person name="LaButti K.M."/>
            <person name="Lindquist E.A."/>
            <person name="Yee Ngan C."/>
            <person name="Ohm R.A."/>
            <person name="Salamov A.A."/>
            <person name="Grigoriev I.V."/>
            <person name="Spatafora J.W."/>
            <person name="Berbee M.L."/>
        </authorList>
    </citation>
    <scope>NUCLEOTIDE SEQUENCE [LARGE SCALE GENOMIC DNA]</scope>
    <source>
        <strain evidence="5 6">JEL478</strain>
    </source>
</reference>
<evidence type="ECO:0000256" key="1">
    <source>
        <dbReference type="ARBA" id="ARBA00022737"/>
    </source>
</evidence>
<organism evidence="5 6">
    <name type="scientific">Gonapodya prolifera (strain JEL478)</name>
    <name type="common">Monoblepharis prolifera</name>
    <dbReference type="NCBI Taxonomy" id="1344416"/>
    <lineage>
        <taxon>Eukaryota</taxon>
        <taxon>Fungi</taxon>
        <taxon>Fungi incertae sedis</taxon>
        <taxon>Chytridiomycota</taxon>
        <taxon>Chytridiomycota incertae sedis</taxon>
        <taxon>Monoblepharidomycetes</taxon>
        <taxon>Monoblepharidales</taxon>
        <taxon>Gonapodyaceae</taxon>
        <taxon>Gonapodya</taxon>
    </lineage>
</organism>
<dbReference type="EMBL" id="KQ965770">
    <property type="protein sequence ID" value="KXS14325.1"/>
    <property type="molecule type" value="Genomic_DNA"/>
</dbReference>
<feature type="compositionally biased region" description="Basic and acidic residues" evidence="3">
    <location>
        <begin position="330"/>
        <end position="352"/>
    </location>
</feature>
<dbReference type="InterPro" id="IPR036872">
    <property type="entry name" value="CH_dom_sf"/>
</dbReference>
<dbReference type="Gene3D" id="1.10.418.10">
    <property type="entry name" value="Calponin-like domain"/>
    <property type="match status" value="2"/>
</dbReference>
<dbReference type="STRING" id="1344416.A0A139AD04"/>
<dbReference type="OMA" id="CDARMEN"/>
<dbReference type="OrthoDB" id="10017054at2759"/>
<protein>
    <recommendedName>
        <fullName evidence="4">Calponin-homology (CH) domain-containing protein</fullName>
    </recommendedName>
</protein>
<dbReference type="Pfam" id="PF00307">
    <property type="entry name" value="CH"/>
    <property type="match status" value="2"/>
</dbReference>
<dbReference type="SMART" id="SM00033">
    <property type="entry name" value="CH"/>
    <property type="match status" value="2"/>
</dbReference>
<dbReference type="GO" id="GO:0032432">
    <property type="term" value="C:actin filament bundle"/>
    <property type="evidence" value="ECO:0007669"/>
    <property type="project" value="TreeGrafter"/>
</dbReference>
<dbReference type="SUPFAM" id="SSF47576">
    <property type="entry name" value="Calponin-homology domain, CH-domain"/>
    <property type="match status" value="1"/>
</dbReference>
<dbReference type="FunFam" id="1.10.418.10:FF:000042">
    <property type="entry name" value="Fimbrin, putative"/>
    <property type="match status" value="1"/>
</dbReference>
<name>A0A139AD04_GONPJ</name>
<dbReference type="InterPro" id="IPR039959">
    <property type="entry name" value="Fimbrin/Plastin"/>
</dbReference>
<dbReference type="PANTHER" id="PTHR19961">
    <property type="entry name" value="FIMBRIN/PLASTIN"/>
    <property type="match status" value="1"/>
</dbReference>
<gene>
    <name evidence="5" type="ORF">M427DRAFT_70759</name>
</gene>
<keyword evidence="2" id="KW-0009">Actin-binding</keyword>
<feature type="domain" description="Calponin-homology (CH)" evidence="4">
    <location>
        <begin position="187"/>
        <end position="302"/>
    </location>
</feature>
<accession>A0A139AD04</accession>
<dbReference type="GO" id="GO:0051017">
    <property type="term" value="P:actin filament bundle assembly"/>
    <property type="evidence" value="ECO:0007669"/>
    <property type="project" value="InterPro"/>
</dbReference>
<dbReference type="PANTHER" id="PTHR19961:SF18">
    <property type="entry name" value="FI19014P1"/>
    <property type="match status" value="1"/>
</dbReference>
<dbReference type="GO" id="GO:0005884">
    <property type="term" value="C:actin filament"/>
    <property type="evidence" value="ECO:0007669"/>
    <property type="project" value="TreeGrafter"/>
</dbReference>
<dbReference type="PROSITE" id="PS50021">
    <property type="entry name" value="CH"/>
    <property type="match status" value="2"/>
</dbReference>
<keyword evidence="1" id="KW-0677">Repeat</keyword>
<dbReference type="Proteomes" id="UP000070544">
    <property type="component" value="Unassembled WGS sequence"/>
</dbReference>
<feature type="domain" description="Calponin-homology (CH)" evidence="4">
    <location>
        <begin position="14"/>
        <end position="159"/>
    </location>
</feature>
<proteinExistence type="predicted"/>
<dbReference type="CDD" id="cd21217">
    <property type="entry name" value="CH_PLS_FIM_rpt1"/>
    <property type="match status" value="1"/>
</dbReference>
<keyword evidence="6" id="KW-1185">Reference proteome</keyword>
<evidence type="ECO:0000259" key="4">
    <source>
        <dbReference type="PROSITE" id="PS50021"/>
    </source>
</evidence>
<evidence type="ECO:0000256" key="2">
    <source>
        <dbReference type="ARBA" id="ARBA00023203"/>
    </source>
</evidence>